<evidence type="ECO:0000313" key="3">
    <source>
        <dbReference type="Proteomes" id="UP001056535"/>
    </source>
</evidence>
<gene>
    <name evidence="2" type="ORF">NF557_10380</name>
</gene>
<dbReference type="InterPro" id="IPR034660">
    <property type="entry name" value="DinB/YfiT-like"/>
</dbReference>
<dbReference type="Proteomes" id="UP001056535">
    <property type="component" value="Chromosome"/>
</dbReference>
<proteinExistence type="predicted"/>
<dbReference type="RefSeq" id="WP_252619190.1">
    <property type="nucleotide sequence ID" value="NZ_CP099490.1"/>
</dbReference>
<dbReference type="SUPFAM" id="SSF109854">
    <property type="entry name" value="DinB/YfiT-like putative metalloenzymes"/>
    <property type="match status" value="1"/>
</dbReference>
<accession>A0ABY4YE77</accession>
<dbReference type="EMBL" id="CP099490">
    <property type="protein sequence ID" value="USQ75054.1"/>
    <property type="molecule type" value="Genomic_DNA"/>
</dbReference>
<name>A0ABY4YE77_9MICO</name>
<dbReference type="InterPro" id="IPR024775">
    <property type="entry name" value="DinB-like"/>
</dbReference>
<dbReference type="Gene3D" id="1.20.120.450">
    <property type="entry name" value="dinb family like domain"/>
    <property type="match status" value="1"/>
</dbReference>
<protein>
    <submittedName>
        <fullName evidence="2">DinB family protein</fullName>
    </submittedName>
</protein>
<feature type="domain" description="DinB-like" evidence="1">
    <location>
        <begin position="61"/>
        <end position="179"/>
    </location>
</feature>
<reference evidence="2" key="1">
    <citation type="submission" date="2022-06" db="EMBL/GenBank/DDBJ databases">
        <title>Ornithinimicrobium JY.X270.</title>
        <authorList>
            <person name="Huang Y."/>
        </authorList>
    </citation>
    <scope>NUCLEOTIDE SEQUENCE</scope>
    <source>
        <strain evidence="2">JY.X270</strain>
    </source>
</reference>
<evidence type="ECO:0000313" key="2">
    <source>
        <dbReference type="EMBL" id="USQ75054.1"/>
    </source>
</evidence>
<evidence type="ECO:0000259" key="1">
    <source>
        <dbReference type="Pfam" id="PF12867"/>
    </source>
</evidence>
<sequence>MSPEPADPIVPDTKDWTWTTQRPCAECGFDASAVTADQLPTLVRALTRPWALVLDDQEAAAAGLRDRPDPSTWSPLEYACHVHDVLDVFAGRFALVLAKEDPTLPNWDQDEAAVAGAYAVQNPAEVGAGISTRTDALVEQLDRYDSGDWDRSTQRSDGASFTALTLGRYLVHDLAHHLHDVGAGSAGAPTGRRGA</sequence>
<organism evidence="2 3">
    <name type="scientific">Ornithinimicrobium cryptoxanthini</name>
    <dbReference type="NCBI Taxonomy" id="2934161"/>
    <lineage>
        <taxon>Bacteria</taxon>
        <taxon>Bacillati</taxon>
        <taxon>Actinomycetota</taxon>
        <taxon>Actinomycetes</taxon>
        <taxon>Micrococcales</taxon>
        <taxon>Ornithinimicrobiaceae</taxon>
        <taxon>Ornithinimicrobium</taxon>
    </lineage>
</organism>
<keyword evidence="3" id="KW-1185">Reference proteome</keyword>
<dbReference type="Pfam" id="PF12867">
    <property type="entry name" value="DinB_2"/>
    <property type="match status" value="1"/>
</dbReference>